<protein>
    <submittedName>
        <fullName evidence="1">4991_t:CDS:1</fullName>
    </submittedName>
</protein>
<dbReference type="AlphaFoldDB" id="A0A9N9JUU5"/>
<name>A0A9N9JUU5_9GLOM</name>
<feature type="non-terminal residue" evidence="1">
    <location>
        <position position="1"/>
    </location>
</feature>
<feature type="non-terminal residue" evidence="1">
    <location>
        <position position="48"/>
    </location>
</feature>
<dbReference type="OrthoDB" id="10408198at2759"/>
<keyword evidence="2" id="KW-1185">Reference proteome</keyword>
<comment type="caution">
    <text evidence="1">The sequence shown here is derived from an EMBL/GenBank/DDBJ whole genome shotgun (WGS) entry which is preliminary data.</text>
</comment>
<dbReference type="EMBL" id="CAJVPZ010067058">
    <property type="protein sequence ID" value="CAG8796716.1"/>
    <property type="molecule type" value="Genomic_DNA"/>
</dbReference>
<sequence length="48" mass="5340">SSPAAATTRKSYEVPEVDPEVALEVIIDNYLEDLDTWLPEPKITTHQG</sequence>
<organism evidence="1 2">
    <name type="scientific">Racocetra fulgida</name>
    <dbReference type="NCBI Taxonomy" id="60492"/>
    <lineage>
        <taxon>Eukaryota</taxon>
        <taxon>Fungi</taxon>
        <taxon>Fungi incertae sedis</taxon>
        <taxon>Mucoromycota</taxon>
        <taxon>Glomeromycotina</taxon>
        <taxon>Glomeromycetes</taxon>
        <taxon>Diversisporales</taxon>
        <taxon>Gigasporaceae</taxon>
        <taxon>Racocetra</taxon>
    </lineage>
</organism>
<dbReference type="Proteomes" id="UP000789396">
    <property type="component" value="Unassembled WGS sequence"/>
</dbReference>
<evidence type="ECO:0000313" key="1">
    <source>
        <dbReference type="EMBL" id="CAG8796716.1"/>
    </source>
</evidence>
<evidence type="ECO:0000313" key="2">
    <source>
        <dbReference type="Proteomes" id="UP000789396"/>
    </source>
</evidence>
<gene>
    <name evidence="1" type="ORF">RFULGI_LOCUS17302</name>
</gene>
<accession>A0A9N9JUU5</accession>
<reference evidence="1" key="1">
    <citation type="submission" date="2021-06" db="EMBL/GenBank/DDBJ databases">
        <authorList>
            <person name="Kallberg Y."/>
            <person name="Tangrot J."/>
            <person name="Rosling A."/>
        </authorList>
    </citation>
    <scope>NUCLEOTIDE SEQUENCE</scope>
    <source>
        <strain evidence="1">IN212</strain>
    </source>
</reference>
<proteinExistence type="predicted"/>